<reference evidence="2 3" key="1">
    <citation type="submission" date="2016-05" db="EMBL/GenBank/DDBJ databases">
        <title>Diversity and Homogeneity among Thermoacidophilic Verrucomicrobia Methanotrophs Linked with Geographical Origin.</title>
        <authorList>
            <person name="Erikstad H.-A."/>
            <person name="Smestad N.B."/>
            <person name="Ceballos R.M."/>
            <person name="Birkeland N.-K."/>
        </authorList>
    </citation>
    <scope>NUCLEOTIDE SEQUENCE [LARGE SCALE GENOMIC DNA]</scope>
    <source>
        <strain evidence="2 3">Phi</strain>
    </source>
</reference>
<evidence type="ECO:0000259" key="1">
    <source>
        <dbReference type="PROSITE" id="PS51186"/>
    </source>
</evidence>
<dbReference type="InterPro" id="IPR051531">
    <property type="entry name" value="N-acetyltransferase"/>
</dbReference>
<dbReference type="PANTHER" id="PTHR43792">
    <property type="entry name" value="GNAT FAMILY, PUTATIVE (AFU_ORTHOLOGUE AFUA_3G00765)-RELATED-RELATED"/>
    <property type="match status" value="1"/>
</dbReference>
<sequence>MIFPLVLDRVCLRPFEETDKESLISLSGDPDVSWGTRPITYPDSPEKAPLWLQDHIAMTNRGETLSLAIVSRADSVLVGSVILFFEPHHERAEIGCWIGKPHWSKGYGTEACQAVIDYAFKKLNLNKICAYCLARNTPSIKLIQKLGMKWEGCLRKHLKVRGIFEDLLVYGLLGEEIAEKERIRR</sequence>
<dbReference type="GO" id="GO:0016747">
    <property type="term" value="F:acyltransferase activity, transferring groups other than amino-acyl groups"/>
    <property type="evidence" value="ECO:0007669"/>
    <property type="project" value="InterPro"/>
</dbReference>
<feature type="domain" description="N-acetyltransferase" evidence="1">
    <location>
        <begin position="10"/>
        <end position="170"/>
    </location>
</feature>
<accession>A0A4Y8PHF1</accession>
<dbReference type="PROSITE" id="PS51186">
    <property type="entry name" value="GNAT"/>
    <property type="match status" value="1"/>
</dbReference>
<protein>
    <submittedName>
        <fullName evidence="2">Acetyltransferase</fullName>
    </submittedName>
</protein>
<name>A0A4Y8PHF1_9BACT</name>
<dbReference type="Gene3D" id="3.40.630.30">
    <property type="match status" value="1"/>
</dbReference>
<dbReference type="EMBL" id="LXQC01000001">
    <property type="protein sequence ID" value="TFE73419.1"/>
    <property type="molecule type" value="Genomic_DNA"/>
</dbReference>
<dbReference type="RefSeq" id="WP_134438920.1">
    <property type="nucleotide sequence ID" value="NZ_LXQC01000001.1"/>
</dbReference>
<proteinExistence type="predicted"/>
<dbReference type="InterPro" id="IPR016181">
    <property type="entry name" value="Acyl_CoA_acyltransferase"/>
</dbReference>
<evidence type="ECO:0000313" key="3">
    <source>
        <dbReference type="Proteomes" id="UP000297713"/>
    </source>
</evidence>
<dbReference type="OrthoDB" id="9785602at2"/>
<dbReference type="InterPro" id="IPR000182">
    <property type="entry name" value="GNAT_dom"/>
</dbReference>
<organism evidence="2 3">
    <name type="scientific">Methylacidiphilum caldifontis</name>
    <dbReference type="NCBI Taxonomy" id="2795386"/>
    <lineage>
        <taxon>Bacteria</taxon>
        <taxon>Pseudomonadati</taxon>
        <taxon>Verrucomicrobiota</taxon>
        <taxon>Methylacidiphilae</taxon>
        <taxon>Methylacidiphilales</taxon>
        <taxon>Methylacidiphilaceae</taxon>
        <taxon>Methylacidiphilum (ex Ratnadevi et al. 2023)</taxon>
    </lineage>
</organism>
<comment type="caution">
    <text evidence="2">The sequence shown here is derived from an EMBL/GenBank/DDBJ whole genome shotgun (WGS) entry which is preliminary data.</text>
</comment>
<dbReference type="Pfam" id="PF13302">
    <property type="entry name" value="Acetyltransf_3"/>
    <property type="match status" value="1"/>
</dbReference>
<keyword evidence="2" id="KW-0808">Transferase</keyword>
<keyword evidence="3" id="KW-1185">Reference proteome</keyword>
<dbReference type="Proteomes" id="UP000297713">
    <property type="component" value="Unassembled WGS sequence"/>
</dbReference>
<dbReference type="SUPFAM" id="SSF55729">
    <property type="entry name" value="Acyl-CoA N-acyltransferases (Nat)"/>
    <property type="match status" value="1"/>
</dbReference>
<dbReference type="AlphaFoldDB" id="A0A4Y8PHF1"/>
<evidence type="ECO:0000313" key="2">
    <source>
        <dbReference type="EMBL" id="TFE73419.1"/>
    </source>
</evidence>
<gene>
    <name evidence="2" type="ORF">A7Q10_00220</name>
</gene>